<protein>
    <recommendedName>
        <fullName evidence="3">C-type lectin domain-containing protein</fullName>
    </recommendedName>
</protein>
<keyword evidence="1" id="KW-1015">Disulfide bond</keyword>
<comment type="caution">
    <text evidence="4">The sequence shown here is derived from an EMBL/GenBank/DDBJ whole genome shotgun (WGS) entry which is preliminary data.</text>
</comment>
<dbReference type="InterPro" id="IPR018378">
    <property type="entry name" value="C-type_lectin_CS"/>
</dbReference>
<evidence type="ECO:0000313" key="4">
    <source>
        <dbReference type="EMBL" id="CAH1790964.1"/>
    </source>
</evidence>
<evidence type="ECO:0000256" key="1">
    <source>
        <dbReference type="ARBA" id="ARBA00023157"/>
    </source>
</evidence>
<dbReference type="SMART" id="SM00034">
    <property type="entry name" value="CLECT"/>
    <property type="match status" value="1"/>
</dbReference>
<dbReference type="Pfam" id="PF12248">
    <property type="entry name" value="Methyltransf_FA"/>
    <property type="match status" value="1"/>
</dbReference>
<dbReference type="InterPro" id="IPR016187">
    <property type="entry name" value="CTDL_fold"/>
</dbReference>
<dbReference type="Pfam" id="PF00059">
    <property type="entry name" value="Lectin_C"/>
    <property type="match status" value="1"/>
</dbReference>
<reference evidence="4" key="1">
    <citation type="submission" date="2022-03" db="EMBL/GenBank/DDBJ databases">
        <authorList>
            <person name="Martin C."/>
        </authorList>
    </citation>
    <scope>NUCLEOTIDE SEQUENCE</scope>
</reference>
<feature type="domain" description="C-type lectin" evidence="3">
    <location>
        <begin position="314"/>
        <end position="428"/>
    </location>
</feature>
<dbReference type="PROSITE" id="PS50041">
    <property type="entry name" value="C_TYPE_LECTIN_2"/>
    <property type="match status" value="1"/>
</dbReference>
<dbReference type="Proteomes" id="UP000749559">
    <property type="component" value="Unassembled WGS sequence"/>
</dbReference>
<feature type="chain" id="PRO_5035746221" description="C-type lectin domain-containing protein" evidence="2">
    <location>
        <begin position="20"/>
        <end position="434"/>
    </location>
</feature>
<keyword evidence="2" id="KW-0732">Signal</keyword>
<evidence type="ECO:0000259" key="3">
    <source>
        <dbReference type="PROSITE" id="PS50041"/>
    </source>
</evidence>
<dbReference type="PANTHER" id="PTHR22803">
    <property type="entry name" value="MANNOSE, PHOSPHOLIPASE, LECTIN RECEPTOR RELATED"/>
    <property type="match status" value="1"/>
</dbReference>
<keyword evidence="5" id="KW-1185">Reference proteome</keyword>
<organism evidence="4 5">
    <name type="scientific">Owenia fusiformis</name>
    <name type="common">Polychaete worm</name>
    <dbReference type="NCBI Taxonomy" id="6347"/>
    <lineage>
        <taxon>Eukaryota</taxon>
        <taxon>Metazoa</taxon>
        <taxon>Spiralia</taxon>
        <taxon>Lophotrochozoa</taxon>
        <taxon>Annelida</taxon>
        <taxon>Polychaeta</taxon>
        <taxon>Sedentaria</taxon>
        <taxon>Canalipalpata</taxon>
        <taxon>Sabellida</taxon>
        <taxon>Oweniida</taxon>
        <taxon>Oweniidae</taxon>
        <taxon>Owenia</taxon>
    </lineage>
</organism>
<dbReference type="CDD" id="cd00037">
    <property type="entry name" value="CLECT"/>
    <property type="match status" value="1"/>
</dbReference>
<dbReference type="EMBL" id="CAIIXF020000008">
    <property type="protein sequence ID" value="CAH1790964.1"/>
    <property type="molecule type" value="Genomic_DNA"/>
</dbReference>
<dbReference type="SUPFAM" id="SSF56436">
    <property type="entry name" value="C-type lectin-like"/>
    <property type="match status" value="1"/>
</dbReference>
<dbReference type="InterPro" id="IPR001304">
    <property type="entry name" value="C-type_lectin-like"/>
</dbReference>
<dbReference type="AlphaFoldDB" id="A0A8S4PCP0"/>
<gene>
    <name evidence="4" type="ORF">OFUS_LOCUS16114</name>
</gene>
<dbReference type="InterPro" id="IPR016186">
    <property type="entry name" value="C-type_lectin-like/link_sf"/>
</dbReference>
<proteinExistence type="predicted"/>
<dbReference type="Gene3D" id="3.10.100.10">
    <property type="entry name" value="Mannose-Binding Protein A, subunit A"/>
    <property type="match status" value="1"/>
</dbReference>
<dbReference type="InterPro" id="IPR022041">
    <property type="entry name" value="Methyltransf_FA"/>
</dbReference>
<evidence type="ECO:0000313" key="5">
    <source>
        <dbReference type="Proteomes" id="UP000749559"/>
    </source>
</evidence>
<sequence>MAGLITLVSFALIFVAVSGEEGDWLALFTKDPTTERISHPVFNTTFCNVQVKGCGSVSITFESNKSWSFLSLYIFKIVIGGYGKKKKRKTGVAFYSRGSKFPWAEAYGDFLSCTEFRNFWISWTNGHLKLGTGLNEETGNVVLRSMLDVPFFNYIRVDSLFGGKAEWKLNCHSSDASHFLMEAIAPWPPRDRLTMVLQNEYDYVIMDLNSNISYHRLLNVFGETIDRAYGKLLSSKKYRPLKVTWSATMIKLEWRTLRRSWLNWLGTMVQRTGQRLRLYNDKRIYTEHSKGGPNNIPAVRCPIGYWYHPEFKSCYKFVCGITFSHEQAKTQCARFGGYLAIANSEKENNFFKYTLKADNENGDFFLGGQRSQPNGGWVWTGHPSGLNQPFAYSDWNSGQPDNSGSCIAVSVAGWNDVDCNGSYEFICEANPKVY</sequence>
<dbReference type="InterPro" id="IPR050111">
    <property type="entry name" value="C-type_lectin/snaclec_domain"/>
</dbReference>
<dbReference type="PROSITE" id="PS00615">
    <property type="entry name" value="C_TYPE_LECTIN_1"/>
    <property type="match status" value="1"/>
</dbReference>
<feature type="signal peptide" evidence="2">
    <location>
        <begin position="1"/>
        <end position="19"/>
    </location>
</feature>
<evidence type="ECO:0000256" key="2">
    <source>
        <dbReference type="SAM" id="SignalP"/>
    </source>
</evidence>
<accession>A0A8S4PCP0</accession>
<dbReference type="OrthoDB" id="7357196at2759"/>
<name>A0A8S4PCP0_OWEFU</name>